<feature type="compositionally biased region" description="Basic and acidic residues" evidence="1">
    <location>
        <begin position="84"/>
        <end position="146"/>
    </location>
</feature>
<gene>
    <name evidence="2" type="ORF">LAZ67_22000705</name>
</gene>
<feature type="region of interest" description="Disordered" evidence="1">
    <location>
        <begin position="367"/>
        <end position="400"/>
    </location>
</feature>
<dbReference type="EMBL" id="CP092884">
    <property type="protein sequence ID" value="UYV82742.1"/>
    <property type="molecule type" value="Genomic_DNA"/>
</dbReference>
<dbReference type="Proteomes" id="UP001235939">
    <property type="component" value="Chromosome 22"/>
</dbReference>
<accession>A0ABY6LRG2</accession>
<feature type="compositionally biased region" description="Basic and acidic residues" evidence="1">
    <location>
        <begin position="18"/>
        <end position="29"/>
    </location>
</feature>
<feature type="compositionally biased region" description="Basic and acidic residues" evidence="1">
    <location>
        <begin position="391"/>
        <end position="400"/>
    </location>
</feature>
<keyword evidence="3" id="KW-1185">Reference proteome</keyword>
<protein>
    <submittedName>
        <fullName evidence="2">Uncharacterized protein</fullName>
    </submittedName>
</protein>
<proteinExistence type="predicted"/>
<evidence type="ECO:0000313" key="2">
    <source>
        <dbReference type="EMBL" id="UYV82742.1"/>
    </source>
</evidence>
<reference evidence="2 3" key="1">
    <citation type="submission" date="2022-03" db="EMBL/GenBank/DDBJ databases">
        <title>A chromosomal length assembly of Cordylochernes scorpioides.</title>
        <authorList>
            <person name="Zeh D."/>
            <person name="Zeh J."/>
        </authorList>
    </citation>
    <scope>NUCLEOTIDE SEQUENCE [LARGE SCALE GENOMIC DNA]</scope>
    <source>
        <strain evidence="2">IN4F17</strain>
        <tissue evidence="2">Whole Body</tissue>
    </source>
</reference>
<evidence type="ECO:0000256" key="1">
    <source>
        <dbReference type="SAM" id="MobiDB-lite"/>
    </source>
</evidence>
<feature type="region of interest" description="Disordered" evidence="1">
    <location>
        <begin position="1"/>
        <end position="146"/>
    </location>
</feature>
<organism evidence="2 3">
    <name type="scientific">Cordylochernes scorpioides</name>
    <dbReference type="NCBI Taxonomy" id="51811"/>
    <lineage>
        <taxon>Eukaryota</taxon>
        <taxon>Metazoa</taxon>
        <taxon>Ecdysozoa</taxon>
        <taxon>Arthropoda</taxon>
        <taxon>Chelicerata</taxon>
        <taxon>Arachnida</taxon>
        <taxon>Pseudoscorpiones</taxon>
        <taxon>Cheliferoidea</taxon>
        <taxon>Chernetidae</taxon>
        <taxon>Cordylochernes</taxon>
    </lineage>
</organism>
<name>A0ABY6LRG2_9ARAC</name>
<feature type="compositionally biased region" description="Basic residues" evidence="1">
    <location>
        <begin position="72"/>
        <end position="83"/>
    </location>
</feature>
<sequence length="400" mass="44587">MPVPFLKSKNLKMVQGRETPRNEKTEEPARACSFCPEVEGNPVQIPARDEKAVPPSPPKQPVHTRNSEMAEKKRKNKKRVKKPSAKEEESRTEVTAGSKEDPPRATPTEEVKEPPPPKKIRAKEVKDPPKAAKTTKPEPPKVKGPPRWKEDLTLVVDIPGHRYDLKMIRGGGAVALILKNPEDKKLAVEAIEREPALRLGGFKRARRELILLGVNSDIKEETLRDMVVLQNSGCGDFLEGYMRLYPKSTRRPYATNWVISGLKEATMKSLLVKKRAVSGKIRCSANLRLLEGEDGFKTQDLKETLDLILDRHFGNEEPEDEISLTTCGLVDPPFSENEVKQAAFKFGNRKSPGPDGIDNTIVKALGLVAPKQGPEGGENSRESAEDIGTQNHREISHYQQ</sequence>
<evidence type="ECO:0000313" key="3">
    <source>
        <dbReference type="Proteomes" id="UP001235939"/>
    </source>
</evidence>